<gene>
    <name evidence="2" type="ORF">D9757_009575</name>
</gene>
<reference evidence="2 3" key="1">
    <citation type="journal article" date="2020" name="ISME J.">
        <title>Uncovering the hidden diversity of litter-decomposition mechanisms in mushroom-forming fungi.</title>
        <authorList>
            <person name="Floudas D."/>
            <person name="Bentzer J."/>
            <person name="Ahren D."/>
            <person name="Johansson T."/>
            <person name="Persson P."/>
            <person name="Tunlid A."/>
        </authorList>
    </citation>
    <scope>NUCLEOTIDE SEQUENCE [LARGE SCALE GENOMIC DNA]</scope>
    <source>
        <strain evidence="2 3">CBS 406.79</strain>
    </source>
</reference>
<dbReference type="PANTHER" id="PTHR38248:SF2">
    <property type="entry name" value="FUNK1 11"/>
    <property type="match status" value="1"/>
</dbReference>
<organism evidence="2 3">
    <name type="scientific">Collybiopsis confluens</name>
    <dbReference type="NCBI Taxonomy" id="2823264"/>
    <lineage>
        <taxon>Eukaryota</taxon>
        <taxon>Fungi</taxon>
        <taxon>Dikarya</taxon>
        <taxon>Basidiomycota</taxon>
        <taxon>Agaricomycotina</taxon>
        <taxon>Agaricomycetes</taxon>
        <taxon>Agaricomycetidae</taxon>
        <taxon>Agaricales</taxon>
        <taxon>Marasmiineae</taxon>
        <taxon>Omphalotaceae</taxon>
        <taxon>Collybiopsis</taxon>
    </lineage>
</organism>
<accession>A0A8H5M0Y3</accession>
<comment type="caution">
    <text evidence="2">The sequence shown here is derived from an EMBL/GenBank/DDBJ whole genome shotgun (WGS) entry which is preliminary data.</text>
</comment>
<dbReference type="EMBL" id="JAACJN010000089">
    <property type="protein sequence ID" value="KAF5376611.1"/>
    <property type="molecule type" value="Genomic_DNA"/>
</dbReference>
<dbReference type="OrthoDB" id="2747778at2759"/>
<keyword evidence="3" id="KW-1185">Reference proteome</keyword>
<protein>
    <recommendedName>
        <fullName evidence="1">Fungal-type protein kinase domain-containing protein</fullName>
    </recommendedName>
</protein>
<dbReference type="Proteomes" id="UP000518752">
    <property type="component" value="Unassembled WGS sequence"/>
</dbReference>
<proteinExistence type="predicted"/>
<dbReference type="AlphaFoldDB" id="A0A8H5M0Y3"/>
<dbReference type="InterPro" id="IPR040976">
    <property type="entry name" value="Pkinase_fungal"/>
</dbReference>
<evidence type="ECO:0000259" key="1">
    <source>
        <dbReference type="Pfam" id="PF17667"/>
    </source>
</evidence>
<dbReference type="Gene3D" id="1.10.510.10">
    <property type="entry name" value="Transferase(Phosphotransferase) domain 1"/>
    <property type="match status" value="1"/>
</dbReference>
<sequence>MPAPWYNALADVVNAARESDMYNPSIRAMRPYLAPGWRLVNTSNHPDTSPAAQFFSGAMIKPDMALYSNLYTKNARTQNGAETESAQSTRGQIALYINSIQHTAHRPLQFISTPVGRATRCYSAYDPEHDRLVLFKDCWRNSQYEAEHLVYRKLHASKVSNIADVLAAGDVEGDEVQDSLQRTNLKNDGFQLIHYRLVLDVLGEPITNSTSTFTFIHAISHALTAHKKACEKAKILRRDISVGNIILWKGKGYLIDWERAKDINDTSPRTNSRTGSWQFLSRRLLSQQNHIHEIRDDLESFVFVVAYTAIRYARNGLDPEKRLYLLQQFNRDENTATYCRESTREYGFQLQVNRVAFVP</sequence>
<dbReference type="SUPFAM" id="SSF56112">
    <property type="entry name" value="Protein kinase-like (PK-like)"/>
    <property type="match status" value="1"/>
</dbReference>
<evidence type="ECO:0000313" key="3">
    <source>
        <dbReference type="Proteomes" id="UP000518752"/>
    </source>
</evidence>
<dbReference type="PANTHER" id="PTHR38248">
    <property type="entry name" value="FUNK1 6"/>
    <property type="match status" value="1"/>
</dbReference>
<feature type="domain" description="Fungal-type protein kinase" evidence="1">
    <location>
        <begin position="106"/>
        <end position="307"/>
    </location>
</feature>
<evidence type="ECO:0000313" key="2">
    <source>
        <dbReference type="EMBL" id="KAF5376611.1"/>
    </source>
</evidence>
<name>A0A8H5M0Y3_9AGAR</name>
<dbReference type="InterPro" id="IPR011009">
    <property type="entry name" value="Kinase-like_dom_sf"/>
</dbReference>
<dbReference type="Pfam" id="PF17667">
    <property type="entry name" value="Pkinase_fungal"/>
    <property type="match status" value="1"/>
</dbReference>